<proteinExistence type="predicted"/>
<sequence>MISSRVSIIRKNLLKINNVLENELGKLDKDNNLQDGIISGPLYEPYGKAEPVEVLESSPDEKKHSLPLVDNSPDLELKNMPAHLQYAYLEEVQNLPVVVATDLSDKQKGQLLTLLKKHKKAISLKISDIDGKKLKPSKRSHVPAISTQQQKTPVELKSLVKGIHAKQKEVTTFVRTGDVIKAPKPITKPIT</sequence>
<evidence type="ECO:0000313" key="1">
    <source>
        <dbReference type="EMBL" id="KAI5395141.1"/>
    </source>
</evidence>
<dbReference type="AlphaFoldDB" id="A0A9D4W4E3"/>
<keyword evidence="2" id="KW-1185">Reference proteome</keyword>
<accession>A0A9D4W4E3</accession>
<organism evidence="1 2">
    <name type="scientific">Pisum sativum</name>
    <name type="common">Garden pea</name>
    <name type="synonym">Lathyrus oleraceus</name>
    <dbReference type="NCBI Taxonomy" id="3888"/>
    <lineage>
        <taxon>Eukaryota</taxon>
        <taxon>Viridiplantae</taxon>
        <taxon>Streptophyta</taxon>
        <taxon>Embryophyta</taxon>
        <taxon>Tracheophyta</taxon>
        <taxon>Spermatophyta</taxon>
        <taxon>Magnoliopsida</taxon>
        <taxon>eudicotyledons</taxon>
        <taxon>Gunneridae</taxon>
        <taxon>Pentapetalae</taxon>
        <taxon>rosids</taxon>
        <taxon>fabids</taxon>
        <taxon>Fabales</taxon>
        <taxon>Fabaceae</taxon>
        <taxon>Papilionoideae</taxon>
        <taxon>50 kb inversion clade</taxon>
        <taxon>NPAAA clade</taxon>
        <taxon>Hologalegina</taxon>
        <taxon>IRL clade</taxon>
        <taxon>Fabeae</taxon>
        <taxon>Lathyrus</taxon>
    </lineage>
</organism>
<evidence type="ECO:0000313" key="2">
    <source>
        <dbReference type="Proteomes" id="UP001058974"/>
    </source>
</evidence>
<name>A0A9D4W4E3_PEA</name>
<dbReference type="Gramene" id="Psat06G0165800-T1">
    <property type="protein sequence ID" value="KAI5395141.1"/>
    <property type="gene ID" value="KIW84_061658"/>
</dbReference>
<gene>
    <name evidence="1" type="ORF">KIW84_061658</name>
</gene>
<protein>
    <submittedName>
        <fullName evidence="1">Uncharacterized protein</fullName>
    </submittedName>
</protein>
<reference evidence="1 2" key="1">
    <citation type="journal article" date="2022" name="Nat. Genet.">
        <title>Improved pea reference genome and pan-genome highlight genomic features and evolutionary characteristics.</title>
        <authorList>
            <person name="Yang T."/>
            <person name="Liu R."/>
            <person name="Luo Y."/>
            <person name="Hu S."/>
            <person name="Wang D."/>
            <person name="Wang C."/>
            <person name="Pandey M.K."/>
            <person name="Ge S."/>
            <person name="Xu Q."/>
            <person name="Li N."/>
            <person name="Li G."/>
            <person name="Huang Y."/>
            <person name="Saxena R.K."/>
            <person name="Ji Y."/>
            <person name="Li M."/>
            <person name="Yan X."/>
            <person name="He Y."/>
            <person name="Liu Y."/>
            <person name="Wang X."/>
            <person name="Xiang C."/>
            <person name="Varshney R.K."/>
            <person name="Ding H."/>
            <person name="Gao S."/>
            <person name="Zong X."/>
        </authorList>
    </citation>
    <scope>NUCLEOTIDE SEQUENCE [LARGE SCALE GENOMIC DNA]</scope>
    <source>
        <strain evidence="1 2">cv. Zhongwan 6</strain>
    </source>
</reference>
<dbReference type="EMBL" id="JAMSHJ010000006">
    <property type="protein sequence ID" value="KAI5395141.1"/>
    <property type="molecule type" value="Genomic_DNA"/>
</dbReference>
<comment type="caution">
    <text evidence="1">The sequence shown here is derived from an EMBL/GenBank/DDBJ whole genome shotgun (WGS) entry which is preliminary data.</text>
</comment>
<dbReference type="Proteomes" id="UP001058974">
    <property type="component" value="Chromosome 6"/>
</dbReference>